<evidence type="ECO:0000313" key="2">
    <source>
        <dbReference type="EMBL" id="MCS5725789.1"/>
    </source>
</evidence>
<gene>
    <name evidence="2" type="ORF">N1028_07750</name>
</gene>
<dbReference type="SUPFAM" id="SSF50998">
    <property type="entry name" value="Quinoprotein alcohol dehydrogenase-like"/>
    <property type="match status" value="1"/>
</dbReference>
<proteinExistence type="predicted"/>
<reference evidence="2" key="1">
    <citation type="submission" date="2022-08" db="EMBL/GenBank/DDBJ databases">
        <authorList>
            <person name="Deng Y."/>
            <person name="Han X.-F."/>
            <person name="Zhang Y.-Q."/>
        </authorList>
    </citation>
    <scope>NUCLEOTIDE SEQUENCE</scope>
    <source>
        <strain evidence="2">CPCC 203407</strain>
    </source>
</reference>
<organism evidence="2 3">
    <name type="scientific">Herbiconiux oxytropis</name>
    <dbReference type="NCBI Taxonomy" id="2970915"/>
    <lineage>
        <taxon>Bacteria</taxon>
        <taxon>Bacillati</taxon>
        <taxon>Actinomycetota</taxon>
        <taxon>Actinomycetes</taxon>
        <taxon>Micrococcales</taxon>
        <taxon>Microbacteriaceae</taxon>
        <taxon>Herbiconiux</taxon>
    </lineage>
</organism>
<keyword evidence="1" id="KW-0732">Signal</keyword>
<comment type="caution">
    <text evidence="2">The sequence shown here is derived from an EMBL/GenBank/DDBJ whole genome shotgun (WGS) entry which is preliminary data.</text>
</comment>
<evidence type="ECO:0000256" key="1">
    <source>
        <dbReference type="SAM" id="SignalP"/>
    </source>
</evidence>
<name>A0AA41XGH8_9MICO</name>
<sequence length="447" mass="45068">MLLRPTSTAAVTASLLAAGIVLSACANDAPSAEVASDPSRTSPDAGEVVGDGHGAVAGAQEVAEPPLHLLTLDPEGAVDQLDLLDESVEQVGEVGDVTGIATDGRFVFAGLAGGASVAVVDSGFWTWSHIDHFHYYRGASALLGQVDLAGTAPATVSTGGATTGLFSPTSGEAVLLDTAGLADGDLAERLRLEVEPHAGLIAGVGTGALVTRTDAAESVARESTETGSTRLTLVESGGTELDSIVCTNARDAIETVVGVAVGCDEGAALATAGGTGDSDAPSLEMIAYPAGAAAGADAAPAADFRNREGRPTVAALAGDAGTTRLWLLDTRERSWQLLDAGVPLLQATAVDDADGHVLALAADGRVLVLSARTGATLAATEPLLTESLALADPSLLAGVELVADQQRAYLNAPAEHRLFEIDFADSARVSRTFDTPSAPLHLAETGR</sequence>
<dbReference type="RefSeq" id="WP_259526365.1">
    <property type="nucleotide sequence ID" value="NZ_JANLCK010000003.1"/>
</dbReference>
<dbReference type="Proteomes" id="UP001165587">
    <property type="component" value="Unassembled WGS sequence"/>
</dbReference>
<evidence type="ECO:0000313" key="3">
    <source>
        <dbReference type="Proteomes" id="UP001165587"/>
    </source>
</evidence>
<dbReference type="AlphaFoldDB" id="A0AA41XGH8"/>
<feature type="chain" id="PRO_5041210015" evidence="1">
    <location>
        <begin position="27"/>
        <end position="447"/>
    </location>
</feature>
<feature type="signal peptide" evidence="1">
    <location>
        <begin position="1"/>
        <end position="26"/>
    </location>
</feature>
<dbReference type="PROSITE" id="PS51257">
    <property type="entry name" value="PROKAR_LIPOPROTEIN"/>
    <property type="match status" value="1"/>
</dbReference>
<keyword evidence="3" id="KW-1185">Reference proteome</keyword>
<protein>
    <submittedName>
        <fullName evidence="2">ABC transporter</fullName>
    </submittedName>
</protein>
<accession>A0AA41XGH8</accession>
<dbReference type="InterPro" id="IPR011047">
    <property type="entry name" value="Quinoprotein_ADH-like_sf"/>
</dbReference>
<dbReference type="EMBL" id="JANLCK010000003">
    <property type="protein sequence ID" value="MCS5725789.1"/>
    <property type="molecule type" value="Genomic_DNA"/>
</dbReference>